<dbReference type="RefSeq" id="WP_326840646.1">
    <property type="nucleotide sequence ID" value="NZ_SVNY01000005.1"/>
</dbReference>
<dbReference type="AlphaFoldDB" id="A0A928KSU0"/>
<dbReference type="EMBL" id="SVNY01000005">
    <property type="protein sequence ID" value="MBE6834023.1"/>
    <property type="molecule type" value="Genomic_DNA"/>
</dbReference>
<gene>
    <name evidence="1" type="ORF">E7512_10705</name>
</gene>
<organism evidence="1 2">
    <name type="scientific">Faecalispora sporosphaeroides</name>
    <dbReference type="NCBI Taxonomy" id="1549"/>
    <lineage>
        <taxon>Bacteria</taxon>
        <taxon>Bacillati</taxon>
        <taxon>Bacillota</taxon>
        <taxon>Clostridia</taxon>
        <taxon>Eubacteriales</taxon>
        <taxon>Oscillospiraceae</taxon>
        <taxon>Faecalispora</taxon>
    </lineage>
</organism>
<sequence length="297" mass="33229">MKAAGGFQKPHGYFKGWYFKQQNGTDTVALIPAFHTDDCGNCSASLQVITNDRVFHVDFPPQAHEASQKELPVRLGKCLFSEQGMGLDVQTQDCILRGVLWFGPLTPPACDIMGPFCCLPMMECRHSVFSLFHQVDGSLSINGREYVFENGTGYLEGDRGVSFPRRYLWTHCAWGRNSIMLSAADVPWGGMCFTGCTGFVYLNGKEYRIATYCGARLLYLSEDTILLRQGDLQLKIQLLKSRAQPLRAPQNGGMTRLIHESAACTVRYTCSKGSRFRIDFVSDQASFESNWEERAAP</sequence>
<reference evidence="1" key="1">
    <citation type="submission" date="2019-04" db="EMBL/GenBank/DDBJ databases">
        <title>Evolution of Biomass-Degrading Anaerobic Consortia Revealed by Metagenomics.</title>
        <authorList>
            <person name="Peng X."/>
        </authorList>
    </citation>
    <scope>NUCLEOTIDE SEQUENCE</scope>
    <source>
        <strain evidence="1">SIG551</strain>
    </source>
</reference>
<evidence type="ECO:0000313" key="1">
    <source>
        <dbReference type="EMBL" id="MBE6834023.1"/>
    </source>
</evidence>
<protein>
    <recommendedName>
        <fullName evidence="3">Tocopherol cyclase</fullName>
    </recommendedName>
</protein>
<dbReference type="Proteomes" id="UP000754750">
    <property type="component" value="Unassembled WGS sequence"/>
</dbReference>
<evidence type="ECO:0000313" key="2">
    <source>
        <dbReference type="Proteomes" id="UP000754750"/>
    </source>
</evidence>
<proteinExistence type="predicted"/>
<name>A0A928KSU0_9FIRM</name>
<accession>A0A928KSU0</accession>
<comment type="caution">
    <text evidence="1">The sequence shown here is derived from an EMBL/GenBank/DDBJ whole genome shotgun (WGS) entry which is preliminary data.</text>
</comment>
<evidence type="ECO:0008006" key="3">
    <source>
        <dbReference type="Google" id="ProtNLM"/>
    </source>
</evidence>